<organism evidence="1 2">
    <name type="scientific">Dreissena polymorpha</name>
    <name type="common">Zebra mussel</name>
    <name type="synonym">Mytilus polymorpha</name>
    <dbReference type="NCBI Taxonomy" id="45954"/>
    <lineage>
        <taxon>Eukaryota</taxon>
        <taxon>Metazoa</taxon>
        <taxon>Spiralia</taxon>
        <taxon>Lophotrochozoa</taxon>
        <taxon>Mollusca</taxon>
        <taxon>Bivalvia</taxon>
        <taxon>Autobranchia</taxon>
        <taxon>Heteroconchia</taxon>
        <taxon>Euheterodonta</taxon>
        <taxon>Imparidentia</taxon>
        <taxon>Neoheterodontei</taxon>
        <taxon>Myida</taxon>
        <taxon>Dreissenoidea</taxon>
        <taxon>Dreissenidae</taxon>
        <taxon>Dreissena</taxon>
    </lineage>
</organism>
<keyword evidence="2" id="KW-1185">Reference proteome</keyword>
<evidence type="ECO:0000313" key="1">
    <source>
        <dbReference type="EMBL" id="KAH3711303.1"/>
    </source>
</evidence>
<evidence type="ECO:0000313" key="2">
    <source>
        <dbReference type="Proteomes" id="UP000828390"/>
    </source>
</evidence>
<reference evidence="1" key="2">
    <citation type="submission" date="2020-11" db="EMBL/GenBank/DDBJ databases">
        <authorList>
            <person name="McCartney M.A."/>
            <person name="Auch B."/>
            <person name="Kono T."/>
            <person name="Mallez S."/>
            <person name="Becker A."/>
            <person name="Gohl D.M."/>
            <person name="Silverstein K.A.T."/>
            <person name="Koren S."/>
            <person name="Bechman K.B."/>
            <person name="Herman A."/>
            <person name="Abrahante J.E."/>
            <person name="Garbe J."/>
        </authorList>
    </citation>
    <scope>NUCLEOTIDE SEQUENCE</scope>
    <source>
        <strain evidence="1">Duluth1</strain>
        <tissue evidence="1">Whole animal</tissue>
    </source>
</reference>
<dbReference type="AlphaFoldDB" id="A0A9D4BX96"/>
<dbReference type="Proteomes" id="UP000828390">
    <property type="component" value="Unassembled WGS sequence"/>
</dbReference>
<accession>A0A9D4BX96</accession>
<sequence length="84" mass="9597">MRRRPFRDVLSPHMQGAKKKQPFLVGHLCIEWNDSVLSLPVYVNNCGHAEDFVDKGGIISPEDHAESIVHSKLLMSSKSHECWR</sequence>
<reference evidence="1" key="1">
    <citation type="journal article" date="2019" name="bioRxiv">
        <title>The Genome of the Zebra Mussel, Dreissena polymorpha: A Resource for Invasive Species Research.</title>
        <authorList>
            <person name="McCartney M.A."/>
            <person name="Auch B."/>
            <person name="Kono T."/>
            <person name="Mallez S."/>
            <person name="Zhang Y."/>
            <person name="Obille A."/>
            <person name="Becker A."/>
            <person name="Abrahante J.E."/>
            <person name="Garbe J."/>
            <person name="Badalamenti J.P."/>
            <person name="Herman A."/>
            <person name="Mangelson H."/>
            <person name="Liachko I."/>
            <person name="Sullivan S."/>
            <person name="Sone E.D."/>
            <person name="Koren S."/>
            <person name="Silverstein K.A.T."/>
            <person name="Beckman K.B."/>
            <person name="Gohl D.M."/>
        </authorList>
    </citation>
    <scope>NUCLEOTIDE SEQUENCE</scope>
    <source>
        <strain evidence="1">Duluth1</strain>
        <tissue evidence="1">Whole animal</tissue>
    </source>
</reference>
<protein>
    <submittedName>
        <fullName evidence="1">Uncharacterized protein</fullName>
    </submittedName>
</protein>
<name>A0A9D4BX96_DREPO</name>
<dbReference type="EMBL" id="JAIWYP010000014">
    <property type="protein sequence ID" value="KAH3711303.1"/>
    <property type="molecule type" value="Genomic_DNA"/>
</dbReference>
<proteinExistence type="predicted"/>
<comment type="caution">
    <text evidence="1">The sequence shown here is derived from an EMBL/GenBank/DDBJ whole genome shotgun (WGS) entry which is preliminary data.</text>
</comment>
<gene>
    <name evidence="1" type="ORF">DPMN_070808</name>
</gene>